<evidence type="ECO:0000313" key="2">
    <source>
        <dbReference type="Proteomes" id="UP000054538"/>
    </source>
</evidence>
<evidence type="ECO:0000313" key="1">
    <source>
        <dbReference type="EMBL" id="KIK77798.1"/>
    </source>
</evidence>
<dbReference type="HOGENOM" id="CLU_191882_1_0_1"/>
<protein>
    <submittedName>
        <fullName evidence="1">Uncharacterized protein</fullName>
    </submittedName>
</protein>
<dbReference type="EMBL" id="KN826830">
    <property type="protein sequence ID" value="KIK77798.1"/>
    <property type="molecule type" value="Genomic_DNA"/>
</dbReference>
<keyword evidence="2" id="KW-1185">Reference proteome</keyword>
<accession>A0A0D0CQY9</accession>
<dbReference type="AlphaFoldDB" id="A0A0D0CQY9"/>
<sequence>YATRSRRFIDAYQKGLDGKQATWAAKNYHGHCVLLPSILWEFNKAQAKATNHHDSI</sequence>
<gene>
    <name evidence="1" type="ORF">PAXRUDRAFT_165717</name>
</gene>
<organism evidence="1 2">
    <name type="scientific">Paxillus rubicundulus Ve08.2h10</name>
    <dbReference type="NCBI Taxonomy" id="930991"/>
    <lineage>
        <taxon>Eukaryota</taxon>
        <taxon>Fungi</taxon>
        <taxon>Dikarya</taxon>
        <taxon>Basidiomycota</taxon>
        <taxon>Agaricomycotina</taxon>
        <taxon>Agaricomycetes</taxon>
        <taxon>Agaricomycetidae</taxon>
        <taxon>Boletales</taxon>
        <taxon>Paxilineae</taxon>
        <taxon>Paxillaceae</taxon>
        <taxon>Paxillus</taxon>
    </lineage>
</organism>
<reference evidence="1 2" key="1">
    <citation type="submission" date="2014-04" db="EMBL/GenBank/DDBJ databases">
        <authorList>
            <consortium name="DOE Joint Genome Institute"/>
            <person name="Kuo A."/>
            <person name="Kohler A."/>
            <person name="Jargeat P."/>
            <person name="Nagy L.G."/>
            <person name="Floudas D."/>
            <person name="Copeland A."/>
            <person name="Barry K.W."/>
            <person name="Cichocki N."/>
            <person name="Veneault-Fourrey C."/>
            <person name="LaButti K."/>
            <person name="Lindquist E.A."/>
            <person name="Lipzen A."/>
            <person name="Lundell T."/>
            <person name="Morin E."/>
            <person name="Murat C."/>
            <person name="Sun H."/>
            <person name="Tunlid A."/>
            <person name="Henrissat B."/>
            <person name="Grigoriev I.V."/>
            <person name="Hibbett D.S."/>
            <person name="Martin F."/>
            <person name="Nordberg H.P."/>
            <person name="Cantor M.N."/>
            <person name="Hua S.X."/>
        </authorList>
    </citation>
    <scope>NUCLEOTIDE SEQUENCE [LARGE SCALE GENOMIC DNA]</scope>
    <source>
        <strain evidence="1 2">Ve08.2h10</strain>
    </source>
</reference>
<name>A0A0D0CQY9_9AGAM</name>
<reference evidence="2" key="2">
    <citation type="submission" date="2015-01" db="EMBL/GenBank/DDBJ databases">
        <title>Evolutionary Origins and Diversification of the Mycorrhizal Mutualists.</title>
        <authorList>
            <consortium name="DOE Joint Genome Institute"/>
            <consortium name="Mycorrhizal Genomics Consortium"/>
            <person name="Kohler A."/>
            <person name="Kuo A."/>
            <person name="Nagy L.G."/>
            <person name="Floudas D."/>
            <person name="Copeland A."/>
            <person name="Barry K.W."/>
            <person name="Cichocki N."/>
            <person name="Veneault-Fourrey C."/>
            <person name="LaButti K."/>
            <person name="Lindquist E.A."/>
            <person name="Lipzen A."/>
            <person name="Lundell T."/>
            <person name="Morin E."/>
            <person name="Murat C."/>
            <person name="Riley R."/>
            <person name="Ohm R."/>
            <person name="Sun H."/>
            <person name="Tunlid A."/>
            <person name="Henrissat B."/>
            <person name="Grigoriev I.V."/>
            <person name="Hibbett D.S."/>
            <person name="Martin F."/>
        </authorList>
    </citation>
    <scope>NUCLEOTIDE SEQUENCE [LARGE SCALE GENOMIC DNA]</scope>
    <source>
        <strain evidence="2">Ve08.2h10</strain>
    </source>
</reference>
<dbReference type="OrthoDB" id="10044727at2759"/>
<feature type="non-terminal residue" evidence="1">
    <location>
        <position position="1"/>
    </location>
</feature>
<dbReference type="Proteomes" id="UP000054538">
    <property type="component" value="Unassembled WGS sequence"/>
</dbReference>
<dbReference type="InParanoid" id="A0A0D0CQY9"/>
<proteinExistence type="predicted"/>